<feature type="domain" description="Aminoglycoside phosphotransferase" evidence="1">
    <location>
        <begin position="72"/>
        <end position="279"/>
    </location>
</feature>
<organism evidence="2 3">
    <name type="scientific">Discina gigas</name>
    <dbReference type="NCBI Taxonomy" id="1032678"/>
    <lineage>
        <taxon>Eukaryota</taxon>
        <taxon>Fungi</taxon>
        <taxon>Dikarya</taxon>
        <taxon>Ascomycota</taxon>
        <taxon>Pezizomycotina</taxon>
        <taxon>Pezizomycetes</taxon>
        <taxon>Pezizales</taxon>
        <taxon>Discinaceae</taxon>
        <taxon>Discina</taxon>
    </lineage>
</organism>
<dbReference type="Pfam" id="PF01636">
    <property type="entry name" value="APH"/>
    <property type="match status" value="1"/>
</dbReference>
<dbReference type="SUPFAM" id="SSF56112">
    <property type="entry name" value="Protein kinase-like (PK-like)"/>
    <property type="match status" value="1"/>
</dbReference>
<dbReference type="EMBL" id="JBBBZM010000029">
    <property type="protein sequence ID" value="KAL0637920.1"/>
    <property type="molecule type" value="Genomic_DNA"/>
</dbReference>
<name>A0ABR3GPT2_9PEZI</name>
<evidence type="ECO:0000313" key="2">
    <source>
        <dbReference type="EMBL" id="KAL0637920.1"/>
    </source>
</evidence>
<protein>
    <recommendedName>
        <fullName evidence="1">Aminoglycoside phosphotransferase domain-containing protein</fullName>
    </recommendedName>
</protein>
<dbReference type="InterPro" id="IPR051678">
    <property type="entry name" value="AGP_Transferase"/>
</dbReference>
<dbReference type="InterPro" id="IPR011009">
    <property type="entry name" value="Kinase-like_dom_sf"/>
</dbReference>
<accession>A0ABR3GPT2</accession>
<sequence length="322" mass="36183">MGSASSKAWSIGRYFDTYQSLQAILRTSDDHTGPAKTKITELPDRGQKVKLVELLEPKSTQPNARFILESGNLVPDLLSQVGCLLFVRAHTSIPVPRVYAWSAEAGQEYLALEYVEGEFLSSVWGGYTEEEKEAVAVKLAKIITEMVEIRFDGVGGILPTVKESKTSKGRNKLHAKENYNTEPYYPSREDYHSYPGMGFNFWKTPLPTDLKTQRITLSKDSFPTSEPSVLCHHNFHGGNILVRGTDIVSVIGWDCAGSFPLSEAFYRGLNIVVRRTGDESVKENLIWRSRILNLAGDMMCEKGWQDEQFFRWACQTIGTLTN</sequence>
<reference evidence="2 3" key="1">
    <citation type="submission" date="2024-02" db="EMBL/GenBank/DDBJ databases">
        <title>Discinaceae phylogenomics.</title>
        <authorList>
            <person name="Dirks A.C."/>
            <person name="James T.Y."/>
        </authorList>
    </citation>
    <scope>NUCLEOTIDE SEQUENCE [LARGE SCALE GENOMIC DNA]</scope>
    <source>
        <strain evidence="2 3">ACD0624</strain>
    </source>
</reference>
<dbReference type="Gene3D" id="1.10.510.10">
    <property type="entry name" value="Transferase(Phosphotransferase) domain 1"/>
    <property type="match status" value="1"/>
</dbReference>
<keyword evidence="3" id="KW-1185">Reference proteome</keyword>
<dbReference type="Proteomes" id="UP001447188">
    <property type="component" value="Unassembled WGS sequence"/>
</dbReference>
<gene>
    <name evidence="2" type="ORF">Q9L58_003148</name>
</gene>
<proteinExistence type="predicted"/>
<dbReference type="PANTHER" id="PTHR21310:SF15">
    <property type="entry name" value="AMINOGLYCOSIDE PHOSPHOTRANSFERASE DOMAIN-CONTAINING PROTEIN"/>
    <property type="match status" value="1"/>
</dbReference>
<comment type="caution">
    <text evidence="2">The sequence shown here is derived from an EMBL/GenBank/DDBJ whole genome shotgun (WGS) entry which is preliminary data.</text>
</comment>
<evidence type="ECO:0000313" key="3">
    <source>
        <dbReference type="Proteomes" id="UP001447188"/>
    </source>
</evidence>
<evidence type="ECO:0000259" key="1">
    <source>
        <dbReference type="Pfam" id="PF01636"/>
    </source>
</evidence>
<dbReference type="InterPro" id="IPR002575">
    <property type="entry name" value="Aminoglycoside_PTrfase"/>
</dbReference>
<dbReference type="PANTHER" id="PTHR21310">
    <property type="entry name" value="AMINOGLYCOSIDE PHOSPHOTRANSFERASE-RELATED-RELATED"/>
    <property type="match status" value="1"/>
</dbReference>